<keyword evidence="6" id="KW-1185">Reference proteome</keyword>
<dbReference type="FunFam" id="3.40.50.720:FF:000446">
    <property type="entry name" value="Short chain dehydrogenase"/>
    <property type="match status" value="1"/>
</dbReference>
<organism evidence="5 6">
    <name type="scientific">Haloactinomyces albus</name>
    <dbReference type="NCBI Taxonomy" id="1352928"/>
    <lineage>
        <taxon>Bacteria</taxon>
        <taxon>Bacillati</taxon>
        <taxon>Actinomycetota</taxon>
        <taxon>Actinomycetes</taxon>
        <taxon>Actinopolysporales</taxon>
        <taxon>Actinopolysporaceae</taxon>
        <taxon>Haloactinomyces</taxon>
    </lineage>
</organism>
<dbReference type="RefSeq" id="WP_310276547.1">
    <property type="nucleotide sequence ID" value="NZ_JAVDXW010000001.1"/>
</dbReference>
<dbReference type="PANTHER" id="PTHR45024:SF2">
    <property type="entry name" value="SCP2 DOMAIN-CONTAINING PROTEIN"/>
    <property type="match status" value="1"/>
</dbReference>
<comment type="similarity">
    <text evidence="1 3">Belongs to the short-chain dehydrogenases/reductases (SDR) family.</text>
</comment>
<name>A0AAE3ZIH7_9ACTN</name>
<dbReference type="Gene3D" id="3.40.50.720">
    <property type="entry name" value="NAD(P)-binding Rossmann-like Domain"/>
    <property type="match status" value="1"/>
</dbReference>
<evidence type="ECO:0000259" key="4">
    <source>
        <dbReference type="SMART" id="SM00822"/>
    </source>
</evidence>
<sequence>MAIELGMAFLFDRNLRPSSDFSTEKPGVHVRRICTGRVAIVTGAGRGIGREHALELARQGAKVVVNDLGAAADGVGASSDPANEVVALIEEIGGQAVANGDDVADFDGAQRMVQQAIDTFGGLDILVNNAGFLRDRMLVSTGEDEWDAVIRVHLKGHFALLKHAAAYWRSEAKEGRTRAARVINTSSGAGLQGSVGQGTYTAAKAGIAGLTLVAAQELGRYGVAVNAIAPAARTRMTEDVFAETMAKPDSGFDTVDPANVSPVVAWLASEDAADVTGRVIEVEGGKICVEEGWRHGPAVDIGRRWEPAAVGSTLRDLLAKAESPEPVYGA</sequence>
<protein>
    <submittedName>
        <fullName evidence="5">NAD(P)-dependent dehydrogenase (Short-subunit alcohol dehydrogenase family)</fullName>
    </submittedName>
</protein>
<evidence type="ECO:0000256" key="3">
    <source>
        <dbReference type="RuleBase" id="RU000363"/>
    </source>
</evidence>
<evidence type="ECO:0000313" key="5">
    <source>
        <dbReference type="EMBL" id="MDR7303832.1"/>
    </source>
</evidence>
<dbReference type="PANTHER" id="PTHR45024">
    <property type="entry name" value="DEHYDROGENASES, SHORT CHAIN"/>
    <property type="match status" value="1"/>
</dbReference>
<comment type="caution">
    <text evidence="5">The sequence shown here is derived from an EMBL/GenBank/DDBJ whole genome shotgun (WGS) entry which is preliminary data.</text>
</comment>
<keyword evidence="2" id="KW-0560">Oxidoreductase</keyword>
<evidence type="ECO:0000313" key="6">
    <source>
        <dbReference type="Proteomes" id="UP001180845"/>
    </source>
</evidence>
<proteinExistence type="inferred from homology"/>
<dbReference type="EMBL" id="JAVDXW010000001">
    <property type="protein sequence ID" value="MDR7303832.1"/>
    <property type="molecule type" value="Genomic_DNA"/>
</dbReference>
<reference evidence="5" key="1">
    <citation type="submission" date="2023-07" db="EMBL/GenBank/DDBJ databases">
        <title>Sequencing the genomes of 1000 actinobacteria strains.</title>
        <authorList>
            <person name="Klenk H.-P."/>
        </authorList>
    </citation>
    <scope>NUCLEOTIDE SEQUENCE</scope>
    <source>
        <strain evidence="5">DSM 45977</strain>
    </source>
</reference>
<dbReference type="PRINTS" id="PR00080">
    <property type="entry name" value="SDRFAMILY"/>
</dbReference>
<dbReference type="NCBIfam" id="NF005861">
    <property type="entry name" value="PRK07791.1"/>
    <property type="match status" value="1"/>
</dbReference>
<feature type="domain" description="Ketoreductase" evidence="4">
    <location>
        <begin position="37"/>
        <end position="231"/>
    </location>
</feature>
<dbReference type="Proteomes" id="UP001180845">
    <property type="component" value="Unassembled WGS sequence"/>
</dbReference>
<dbReference type="Pfam" id="PF00106">
    <property type="entry name" value="adh_short"/>
    <property type="match status" value="1"/>
</dbReference>
<dbReference type="InterPro" id="IPR051687">
    <property type="entry name" value="Peroxisomal_Beta-Oxidation"/>
</dbReference>
<evidence type="ECO:0000256" key="1">
    <source>
        <dbReference type="ARBA" id="ARBA00006484"/>
    </source>
</evidence>
<dbReference type="InterPro" id="IPR036291">
    <property type="entry name" value="NAD(P)-bd_dom_sf"/>
</dbReference>
<dbReference type="AlphaFoldDB" id="A0AAE3ZIH7"/>
<accession>A0AAE3ZIH7</accession>
<dbReference type="PRINTS" id="PR00081">
    <property type="entry name" value="GDHRDH"/>
</dbReference>
<dbReference type="SMART" id="SM00822">
    <property type="entry name" value="PKS_KR"/>
    <property type="match status" value="1"/>
</dbReference>
<dbReference type="InterPro" id="IPR002347">
    <property type="entry name" value="SDR_fam"/>
</dbReference>
<dbReference type="PROSITE" id="PS00061">
    <property type="entry name" value="ADH_SHORT"/>
    <property type="match status" value="1"/>
</dbReference>
<dbReference type="InterPro" id="IPR020904">
    <property type="entry name" value="Sc_DH/Rdtase_CS"/>
</dbReference>
<dbReference type="GO" id="GO:0016491">
    <property type="term" value="F:oxidoreductase activity"/>
    <property type="evidence" value="ECO:0007669"/>
    <property type="project" value="UniProtKB-KW"/>
</dbReference>
<dbReference type="SUPFAM" id="SSF51735">
    <property type="entry name" value="NAD(P)-binding Rossmann-fold domains"/>
    <property type="match status" value="1"/>
</dbReference>
<dbReference type="InterPro" id="IPR057326">
    <property type="entry name" value="KR_dom"/>
</dbReference>
<gene>
    <name evidence="5" type="ORF">JOF55_004013</name>
</gene>
<evidence type="ECO:0000256" key="2">
    <source>
        <dbReference type="ARBA" id="ARBA00023002"/>
    </source>
</evidence>